<organism evidence="2 3">
    <name type="scientific">Basidiobolus ranarum</name>
    <dbReference type="NCBI Taxonomy" id="34480"/>
    <lineage>
        <taxon>Eukaryota</taxon>
        <taxon>Fungi</taxon>
        <taxon>Fungi incertae sedis</taxon>
        <taxon>Zoopagomycota</taxon>
        <taxon>Entomophthoromycotina</taxon>
        <taxon>Basidiobolomycetes</taxon>
        <taxon>Basidiobolales</taxon>
        <taxon>Basidiobolaceae</taxon>
        <taxon>Basidiobolus</taxon>
    </lineage>
</organism>
<evidence type="ECO:0000313" key="2">
    <source>
        <dbReference type="EMBL" id="KAK9760004.1"/>
    </source>
</evidence>
<name>A0ABR2WET7_9FUNG</name>
<gene>
    <name evidence="2" type="ORF">K7432_016411</name>
</gene>
<dbReference type="EMBL" id="JASJQH010002689">
    <property type="protein sequence ID" value="KAK9760004.1"/>
    <property type="molecule type" value="Genomic_DNA"/>
</dbReference>
<keyword evidence="3" id="KW-1185">Reference proteome</keyword>
<sequence length="341" mass="36839">MCSGEPGLEEVLIFVLFPIFTAATVHLTNTTTKDMRLASLAKKNLTKNMILLSKIRTRWGSAGKYYIVLRELLTARNINIDEHVEDSTSNEPSICSSAYENNKSTTPISHPTSQLQYPDVVLATNQTSPFCNSNLPPSSIPNMTTVAASNITASNQPTMASYQSNTIGEGPAPLVENPGISNAYTAPSHKRNPQPQGNLPNRPGAYVIAGSITNVGFDPSAPSNTLSEMTVNNQHLISQLSNSNGAPIWNVPLSFDFDEWNEYVGQYSRNFGSSVPMSNGGPNILLAPTTPPPPISHPTLSTVVHNATAQLNYQSMTPAAVPSKYDPVVKARPWQLYNARG</sequence>
<accession>A0ABR2WET7</accession>
<reference evidence="2 3" key="1">
    <citation type="submission" date="2023-04" db="EMBL/GenBank/DDBJ databases">
        <title>Genome of Basidiobolus ranarum AG-B5.</title>
        <authorList>
            <person name="Stajich J.E."/>
            <person name="Carter-House D."/>
            <person name="Gryganskyi A."/>
        </authorList>
    </citation>
    <scope>NUCLEOTIDE SEQUENCE [LARGE SCALE GENOMIC DNA]</scope>
    <source>
        <strain evidence="2 3">AG-B5</strain>
    </source>
</reference>
<comment type="caution">
    <text evidence="2">The sequence shown here is derived from an EMBL/GenBank/DDBJ whole genome shotgun (WGS) entry which is preliminary data.</text>
</comment>
<evidence type="ECO:0000313" key="3">
    <source>
        <dbReference type="Proteomes" id="UP001479436"/>
    </source>
</evidence>
<feature type="region of interest" description="Disordered" evidence="1">
    <location>
        <begin position="176"/>
        <end position="200"/>
    </location>
</feature>
<protein>
    <submittedName>
        <fullName evidence="2">Uncharacterized protein</fullName>
    </submittedName>
</protein>
<proteinExistence type="predicted"/>
<dbReference type="Proteomes" id="UP001479436">
    <property type="component" value="Unassembled WGS sequence"/>
</dbReference>
<evidence type="ECO:0000256" key="1">
    <source>
        <dbReference type="SAM" id="MobiDB-lite"/>
    </source>
</evidence>